<proteinExistence type="predicted"/>
<reference evidence="1 2" key="1">
    <citation type="submission" date="2017-05" db="EMBL/GenBank/DDBJ databases">
        <authorList>
            <person name="Song R."/>
            <person name="Chenine A.L."/>
            <person name="Ruprecht R.M."/>
        </authorList>
    </citation>
    <scope>NUCLEOTIDE SEQUENCE [LARGE SCALE GENOMIC DNA]</scope>
    <source>
        <strain evidence="1 2">S567_C10_BS</strain>
    </source>
</reference>
<protein>
    <submittedName>
        <fullName evidence="1">Uncharacterized protein</fullName>
    </submittedName>
</protein>
<name>A0A241XR54_PSEAI</name>
<evidence type="ECO:0000313" key="1">
    <source>
        <dbReference type="EMBL" id="OTI62982.1"/>
    </source>
</evidence>
<evidence type="ECO:0000313" key="2">
    <source>
        <dbReference type="Proteomes" id="UP000194857"/>
    </source>
</evidence>
<dbReference type="AlphaFoldDB" id="A0A241XR54"/>
<organism evidence="1 2">
    <name type="scientific">Pseudomonas aeruginosa</name>
    <dbReference type="NCBI Taxonomy" id="287"/>
    <lineage>
        <taxon>Bacteria</taxon>
        <taxon>Pseudomonadati</taxon>
        <taxon>Pseudomonadota</taxon>
        <taxon>Gammaproteobacteria</taxon>
        <taxon>Pseudomonadales</taxon>
        <taxon>Pseudomonadaceae</taxon>
        <taxon>Pseudomonas</taxon>
    </lineage>
</organism>
<comment type="caution">
    <text evidence="1">The sequence shown here is derived from an EMBL/GenBank/DDBJ whole genome shotgun (WGS) entry which is preliminary data.</text>
</comment>
<dbReference type="Proteomes" id="UP000194857">
    <property type="component" value="Unassembled WGS sequence"/>
</dbReference>
<accession>A0A241XR54</accession>
<sequence>MGVIYILFLLPSAMFVLGTGLATRRSHSGPGHDVAQHWQDTNHNLMPQARGEKHLVGQQTFEYSKAKADQFGFYVSDGQQTRRAAGKPDWAPLALTMSAINSIPQGFYVLEALLDAYDLPHDAPQAIDWLSANERSFWIAREALERQYDTYRATTAATTPMEARGYTGLSPVEAAHEFSQAYQMCHPRRTVLFLCASDERIAYHESGLVKSARESAKKLFDSSVLWVADLFEGSGLQVDRDNMLVKLPGYQPLYLSTSNEI</sequence>
<dbReference type="EMBL" id="NFFZ01000004">
    <property type="protein sequence ID" value="OTI62982.1"/>
    <property type="molecule type" value="Genomic_DNA"/>
</dbReference>
<gene>
    <name evidence="1" type="ORF">CAZ10_09030</name>
</gene>